<name>A0A4R5MMN8_9SPHI</name>
<feature type="domain" description="DUF4296" evidence="1">
    <location>
        <begin position="22"/>
        <end position="105"/>
    </location>
</feature>
<accession>A0A4R5MMN8</accession>
<comment type="caution">
    <text evidence="2">The sequence shown here is derived from an EMBL/GenBank/DDBJ whole genome shotgun (WGS) entry which is preliminary data.</text>
</comment>
<dbReference type="RefSeq" id="WP_133261898.1">
    <property type="nucleotide sequence ID" value="NZ_SJCY01000003.1"/>
</dbReference>
<evidence type="ECO:0000313" key="3">
    <source>
        <dbReference type="Proteomes" id="UP000295668"/>
    </source>
</evidence>
<gene>
    <name evidence="2" type="ORF">EZJ43_06630</name>
</gene>
<dbReference type="OrthoDB" id="678784at2"/>
<protein>
    <submittedName>
        <fullName evidence="2">DUF4296 domain-containing protein</fullName>
    </submittedName>
</protein>
<dbReference type="AlphaFoldDB" id="A0A4R5MMN8"/>
<reference evidence="2 3" key="1">
    <citation type="submission" date="2019-02" db="EMBL/GenBank/DDBJ databases">
        <title>Pedobacter sp. nov., a novel speices isolated from soil of pinguins habitat in Antarcitica.</title>
        <authorList>
            <person name="He R.-H."/>
        </authorList>
    </citation>
    <scope>NUCLEOTIDE SEQUENCE [LARGE SCALE GENOMIC DNA]</scope>
    <source>
        <strain evidence="2 3">E01020</strain>
    </source>
</reference>
<proteinExistence type="predicted"/>
<evidence type="ECO:0000313" key="2">
    <source>
        <dbReference type="EMBL" id="TDG36952.1"/>
    </source>
</evidence>
<dbReference type="Pfam" id="PF14129">
    <property type="entry name" value="DUF4296"/>
    <property type="match status" value="1"/>
</dbReference>
<dbReference type="PROSITE" id="PS51257">
    <property type="entry name" value="PROKAR_LIPOPROTEIN"/>
    <property type="match status" value="1"/>
</dbReference>
<evidence type="ECO:0000259" key="1">
    <source>
        <dbReference type="Pfam" id="PF14129"/>
    </source>
</evidence>
<dbReference type="InterPro" id="IPR025381">
    <property type="entry name" value="DUF4296"/>
</dbReference>
<dbReference type="EMBL" id="SJCY01000003">
    <property type="protein sequence ID" value="TDG36952.1"/>
    <property type="molecule type" value="Genomic_DNA"/>
</dbReference>
<keyword evidence="3" id="KW-1185">Reference proteome</keyword>
<organism evidence="2 3">
    <name type="scientific">Pedobacter changchengzhani</name>
    <dbReference type="NCBI Taxonomy" id="2529274"/>
    <lineage>
        <taxon>Bacteria</taxon>
        <taxon>Pseudomonadati</taxon>
        <taxon>Bacteroidota</taxon>
        <taxon>Sphingobacteriia</taxon>
        <taxon>Sphingobacteriales</taxon>
        <taxon>Sphingobacteriaceae</taxon>
        <taxon>Pedobacter</taxon>
    </lineage>
</organism>
<sequence length="221" mass="25140">MKRIIWILILAGLWFGCKPGVPSAIIRPDKMEKVLYDIHIADGFISTVPNVDSAKKVGSTYYNGIYKKFEIDSAVYARSMDYYYDHPELMAVMYKSISAKLKNEMSAIQKTDSLINAKAIKVQLAIKDRAIDSVSINETYTINRAERMLFLERYNDIYAKTAIIFNVLNIQKNKPKVSKVEPEPKPVVDSLGVPDHLLMNKGKFKSRKLPLPIQAKPLKIK</sequence>
<dbReference type="Proteomes" id="UP000295668">
    <property type="component" value="Unassembled WGS sequence"/>
</dbReference>